<reference evidence="7 8" key="1">
    <citation type="submission" date="2024-06" db="EMBL/GenBank/DDBJ databases">
        <title>Flavobacterium spp. isolated from glacier.</title>
        <authorList>
            <person name="Han D."/>
        </authorList>
    </citation>
    <scope>NUCLEOTIDE SEQUENCE [LARGE SCALE GENOMIC DNA]</scope>
    <source>
        <strain evidence="7 8">ZS1P70</strain>
    </source>
</reference>
<keyword evidence="3 5" id="KW-1133">Transmembrane helix</keyword>
<feature type="transmembrane region" description="Helical" evidence="5">
    <location>
        <begin position="402"/>
        <end position="422"/>
    </location>
</feature>
<proteinExistence type="predicted"/>
<keyword evidence="2 5" id="KW-0812">Transmembrane</keyword>
<evidence type="ECO:0000259" key="6">
    <source>
        <dbReference type="Pfam" id="PF04932"/>
    </source>
</evidence>
<comment type="caution">
    <text evidence="7">The sequence shown here is derived from an EMBL/GenBank/DDBJ whole genome shotgun (WGS) entry which is preliminary data.</text>
</comment>
<feature type="transmembrane region" description="Helical" evidence="5">
    <location>
        <begin position="140"/>
        <end position="160"/>
    </location>
</feature>
<feature type="transmembrane region" description="Helical" evidence="5">
    <location>
        <begin position="108"/>
        <end position="128"/>
    </location>
</feature>
<dbReference type="InterPro" id="IPR051533">
    <property type="entry name" value="WaaL-like"/>
</dbReference>
<dbReference type="GO" id="GO:0016874">
    <property type="term" value="F:ligase activity"/>
    <property type="evidence" value="ECO:0007669"/>
    <property type="project" value="UniProtKB-KW"/>
</dbReference>
<dbReference type="RefSeq" id="WP_379852288.1">
    <property type="nucleotide sequence ID" value="NZ_JBHZPY010000010.1"/>
</dbReference>
<comment type="subcellular location">
    <subcellularLocation>
        <location evidence="1">Membrane</location>
        <topology evidence="1">Multi-pass membrane protein</topology>
    </subcellularLocation>
</comment>
<name>A0ABW6I6R6_9FLAO</name>
<dbReference type="EMBL" id="JBHZPY010000010">
    <property type="protein sequence ID" value="MFE3871959.1"/>
    <property type="molecule type" value="Genomic_DNA"/>
</dbReference>
<evidence type="ECO:0000256" key="5">
    <source>
        <dbReference type="SAM" id="Phobius"/>
    </source>
</evidence>
<dbReference type="InterPro" id="IPR007016">
    <property type="entry name" value="O-antigen_ligase-rel_domated"/>
</dbReference>
<feature type="transmembrane region" description="Helical" evidence="5">
    <location>
        <begin position="82"/>
        <end position="102"/>
    </location>
</feature>
<feature type="transmembrane region" description="Helical" evidence="5">
    <location>
        <begin position="268"/>
        <end position="286"/>
    </location>
</feature>
<keyword evidence="4 5" id="KW-0472">Membrane</keyword>
<organism evidence="7 8">
    <name type="scientific">Flavobacterium zhoui</name>
    <dbReference type="NCBI Taxonomy" id="3230414"/>
    <lineage>
        <taxon>Bacteria</taxon>
        <taxon>Pseudomonadati</taxon>
        <taxon>Bacteroidota</taxon>
        <taxon>Flavobacteriia</taxon>
        <taxon>Flavobacteriales</taxon>
        <taxon>Flavobacteriaceae</taxon>
        <taxon>Flavobacterium</taxon>
    </lineage>
</organism>
<evidence type="ECO:0000313" key="8">
    <source>
        <dbReference type="Proteomes" id="UP001600107"/>
    </source>
</evidence>
<evidence type="ECO:0000313" key="7">
    <source>
        <dbReference type="EMBL" id="MFE3871959.1"/>
    </source>
</evidence>
<dbReference type="PANTHER" id="PTHR37422:SF13">
    <property type="entry name" value="LIPOPOLYSACCHARIDE BIOSYNTHESIS PROTEIN PA4999-RELATED"/>
    <property type="match status" value="1"/>
</dbReference>
<feature type="transmembrane region" description="Helical" evidence="5">
    <location>
        <begin position="196"/>
        <end position="216"/>
    </location>
</feature>
<keyword evidence="7" id="KW-0436">Ligase</keyword>
<gene>
    <name evidence="7" type="ORF">ACFX5F_12080</name>
</gene>
<dbReference type="Proteomes" id="UP001600107">
    <property type="component" value="Unassembled WGS sequence"/>
</dbReference>
<evidence type="ECO:0000256" key="2">
    <source>
        <dbReference type="ARBA" id="ARBA00022692"/>
    </source>
</evidence>
<keyword evidence="8" id="KW-1185">Reference proteome</keyword>
<evidence type="ECO:0000256" key="3">
    <source>
        <dbReference type="ARBA" id="ARBA00022989"/>
    </source>
</evidence>
<feature type="transmembrane region" description="Helical" evidence="5">
    <location>
        <begin position="228"/>
        <end position="256"/>
    </location>
</feature>
<dbReference type="PANTHER" id="PTHR37422">
    <property type="entry name" value="TEICHURONIC ACID BIOSYNTHESIS PROTEIN TUAE"/>
    <property type="match status" value="1"/>
</dbReference>
<sequence>MFLISLLLVAVIAVGLSTYSRLYALLFLIPLSIYSQSSLVVSIGERGINLGMDTIYIFIFVIVELAKGKRNKFNMNLNKSSFALLLCFVYFLLNSFVSSFVGPAGFSLSGILACVRLIQYVPVFILLCNIDIDLASSIKAIKVFIITGLSASFLAVYQLLSGNYFYMKGMPSFTMPVFREIDQVTEAGSYAGSGNYNIYAAFLLIPVFLAILLWYTKNEVLAYDKKKIVIYLCILIIGMYISSSRSAALAIIVGLISMNFSFKRILSSLKKMLIISVLTLVVGYLFRDFALIKNFTDIITHFNEVLPYAMENSVWNSKMGFSGDTLGAVIRIYTFTEAIRVFLLYPFFGCGFDLFLTQSTRYPENLFLQILAETGIIGFFLFMNFIYTLYTSTEKYTINNLFDKYFGLTFQAIIIALCFVNMTGGTLFSQKVWGPFLIIAGFFYGYKRSATLKYNEIYE</sequence>
<feature type="domain" description="O-antigen ligase-related" evidence="6">
    <location>
        <begin position="232"/>
        <end position="383"/>
    </location>
</feature>
<feature type="transmembrane region" description="Helical" evidence="5">
    <location>
        <begin position="341"/>
        <end position="360"/>
    </location>
</feature>
<feature type="transmembrane region" description="Helical" evidence="5">
    <location>
        <begin position="366"/>
        <end position="390"/>
    </location>
</feature>
<protein>
    <submittedName>
        <fullName evidence="7">O-antigen ligase family protein</fullName>
    </submittedName>
</protein>
<evidence type="ECO:0000256" key="1">
    <source>
        <dbReference type="ARBA" id="ARBA00004141"/>
    </source>
</evidence>
<feature type="transmembrane region" description="Helical" evidence="5">
    <location>
        <begin position="46"/>
        <end position="66"/>
    </location>
</feature>
<evidence type="ECO:0000256" key="4">
    <source>
        <dbReference type="ARBA" id="ARBA00023136"/>
    </source>
</evidence>
<feature type="transmembrane region" description="Helical" evidence="5">
    <location>
        <begin position="428"/>
        <end position="446"/>
    </location>
</feature>
<dbReference type="Pfam" id="PF04932">
    <property type="entry name" value="Wzy_C"/>
    <property type="match status" value="1"/>
</dbReference>
<accession>A0ABW6I6R6</accession>